<organism evidence="2 3">
    <name type="scientific">Auricularia subglabra (strain TFB-10046 / SS5)</name>
    <name type="common">White-rot fungus</name>
    <name type="synonym">Auricularia delicata (strain TFB10046)</name>
    <dbReference type="NCBI Taxonomy" id="717982"/>
    <lineage>
        <taxon>Eukaryota</taxon>
        <taxon>Fungi</taxon>
        <taxon>Dikarya</taxon>
        <taxon>Basidiomycota</taxon>
        <taxon>Agaricomycotina</taxon>
        <taxon>Agaricomycetes</taxon>
        <taxon>Auriculariales</taxon>
        <taxon>Auriculariaceae</taxon>
        <taxon>Auricularia</taxon>
    </lineage>
</organism>
<evidence type="ECO:0008006" key="4">
    <source>
        <dbReference type="Google" id="ProtNLM"/>
    </source>
</evidence>
<reference evidence="3" key="2">
    <citation type="journal article" date="2012" name="Science">
        <title>The Paleozoic origin of enzymatic lignin decomposition reconstructed from 31 fungal genomes.</title>
        <authorList>
            <person name="Floudas D."/>
            <person name="Binder M."/>
            <person name="Riley R."/>
            <person name="Barry K."/>
            <person name="Blanchette R.A."/>
            <person name="Henrissat B."/>
            <person name="Martinez A.T."/>
            <person name="Otillar R."/>
            <person name="Spatafora J.W."/>
            <person name="Yadav J.S."/>
            <person name="Aerts A."/>
            <person name="Benoit I."/>
            <person name="Boyd A."/>
            <person name="Carlson A."/>
            <person name="Copeland A."/>
            <person name="Coutinho P.M."/>
            <person name="de Vries R.P."/>
            <person name="Ferreira P."/>
            <person name="Findley K."/>
            <person name="Foster B."/>
            <person name="Gaskell J."/>
            <person name="Glotzer D."/>
            <person name="Gorecki P."/>
            <person name="Heitman J."/>
            <person name="Hesse C."/>
            <person name="Hori C."/>
            <person name="Igarashi K."/>
            <person name="Jurgens J.A."/>
            <person name="Kallen N."/>
            <person name="Kersten P."/>
            <person name="Kohler A."/>
            <person name="Kuees U."/>
            <person name="Kumar T.K.A."/>
            <person name="Kuo A."/>
            <person name="LaButti K."/>
            <person name="Larrondo L.F."/>
            <person name="Lindquist E."/>
            <person name="Ling A."/>
            <person name="Lombard V."/>
            <person name="Lucas S."/>
            <person name="Lundell T."/>
            <person name="Martin R."/>
            <person name="McLaughlin D.J."/>
            <person name="Morgenstern I."/>
            <person name="Morin E."/>
            <person name="Murat C."/>
            <person name="Nagy L.G."/>
            <person name="Nolan M."/>
            <person name="Ohm R.A."/>
            <person name="Patyshakuliyeva A."/>
            <person name="Rokas A."/>
            <person name="Ruiz-Duenas F.J."/>
            <person name="Sabat G."/>
            <person name="Salamov A."/>
            <person name="Samejima M."/>
            <person name="Schmutz J."/>
            <person name="Slot J.C."/>
            <person name="St John F."/>
            <person name="Stenlid J."/>
            <person name="Sun H."/>
            <person name="Sun S."/>
            <person name="Syed K."/>
            <person name="Tsang A."/>
            <person name="Wiebenga A."/>
            <person name="Young D."/>
            <person name="Pisabarro A."/>
            <person name="Eastwood D.C."/>
            <person name="Martin F."/>
            <person name="Cullen D."/>
            <person name="Grigoriev I.V."/>
            <person name="Hibbett D.S."/>
        </authorList>
    </citation>
    <scope>NUCLEOTIDE SEQUENCE [LARGE SCALE GENOMIC DNA]</scope>
    <source>
        <strain evidence="3">TFB10046</strain>
    </source>
</reference>
<dbReference type="EMBL" id="JH689078">
    <property type="protein sequence ID" value="EJD32330.1"/>
    <property type="molecule type" value="Genomic_DNA"/>
</dbReference>
<feature type="non-terminal residue" evidence="2">
    <location>
        <position position="1"/>
    </location>
</feature>
<dbReference type="KEGG" id="adl:AURDEDRAFT_76123"/>
<dbReference type="OrthoDB" id="3200967at2759"/>
<reference evidence="2" key="1">
    <citation type="submission" date="2011-12" db="EMBL/GenBank/DDBJ databases">
        <title>Diversity and evolution of the wood decay enzymatic apparatus in saprotrophic Agaricomycotina.</title>
        <authorList>
            <consortium name="US DOE Joint Genome Institute (JGI-PGF)"/>
            <person name="Floudas D."/>
            <person name="Binder M."/>
            <person name="Riley R."/>
            <person name="Barry K."/>
            <person name="Blanchette R.A."/>
            <person name="Henrissat B."/>
            <person name="Martinez A.T."/>
            <person name="Ortillar R."/>
            <person name="Spatafora J.W."/>
            <person name="Yadav J.S."/>
            <person name="Aerts A."/>
            <person name="Benoit I."/>
            <person name="Boyd A."/>
            <person name="Carlson A."/>
            <person name="Copeland A."/>
            <person name="Coutinho P.M."/>
            <person name="Coutinho P."/>
            <person name="Ferreira P."/>
            <person name="Findley K."/>
            <person name="Foster B."/>
            <person name="Gaskell J."/>
            <person name="Glotzer D."/>
            <person name="Gorecki P."/>
            <person name="Heitman J."/>
            <person name="Hesse C."/>
            <person name="Hori C."/>
            <person name="Igarashi K."/>
            <person name="Jurgens J.A."/>
            <person name="Kallen N."/>
            <person name="Kersten P."/>
            <person name="Khajamohiddin S."/>
            <person name="Kohler A."/>
            <person name="Kues U."/>
            <person name="Kues U."/>
            <person name="Kuo A."/>
            <person name="LaButti K."/>
            <person name="Larrondo L.F."/>
            <person name="Lindquist E."/>
            <person name="Ling A."/>
            <person name="Lucas S."/>
            <person name="Lundell T."/>
            <person name="Martin R."/>
            <person name="McLaughlin D.J."/>
            <person name="Morgenstern I."/>
            <person name="Morin E."/>
            <person name="Murat C."/>
            <person name="Nolan M."/>
            <person name="Ohm R.A."/>
            <person name="Patyshakuliyeva A."/>
            <person name="Rokas A."/>
            <person name="Ruiz-Duenas F.J."/>
            <person name="Sabat G."/>
            <person name="Salamov A."/>
            <person name="Samejima M."/>
            <person name="Schmutz J."/>
            <person name="Slot J.C."/>
            <person name="John F.S."/>
            <person name="Stenlid J."/>
            <person name="Sun H."/>
            <person name="Sun S."/>
            <person name="Tsang A."/>
            <person name="Wiebenga A."/>
            <person name="Young D."/>
            <person name="Pisabarro A."/>
            <person name="Eastwood D.C."/>
            <person name="Martin F."/>
            <person name="Cullen D."/>
            <person name="Grigoriev I.V."/>
            <person name="Grigoriev I."/>
        </authorList>
    </citation>
    <scope>NUCLEOTIDE SEQUENCE</scope>
    <source>
        <strain evidence="2">TFB-10046 SS5</strain>
    </source>
</reference>
<proteinExistence type="predicted"/>
<protein>
    <recommendedName>
        <fullName evidence="4">CxC1-like cysteine cluster associated with KDZ transposases domain-containing protein</fullName>
    </recommendedName>
</protein>
<sequence length="102" mass="11422">LDICGCRGAAEQLVARSYFPCAPKAPSMAFSFALLDLMSIHSLHVAPNVTAWSETLESFWARGRLANKNTGRLRKRLGMALTWFQVLDNRADELVRDRIDGQ</sequence>
<name>J0WPZ9_AURST</name>
<evidence type="ECO:0000313" key="1">
    <source>
        <dbReference type="EMBL" id="EJD32330.1"/>
    </source>
</evidence>
<dbReference type="Proteomes" id="UP000006514">
    <property type="component" value="Unassembled WGS sequence"/>
</dbReference>
<keyword evidence="3" id="KW-1185">Reference proteome</keyword>
<accession>J0WPZ9</accession>
<evidence type="ECO:0000313" key="2">
    <source>
        <dbReference type="EMBL" id="EJD34525.1"/>
    </source>
</evidence>
<evidence type="ECO:0000313" key="3">
    <source>
        <dbReference type="Proteomes" id="UP000006514"/>
    </source>
</evidence>
<gene>
    <name evidence="2" type="ORF">AURDEDRAFT_76123</name>
    <name evidence="1" type="ORF">AURDEDRAFT_77726</name>
</gene>
<dbReference type="EMBL" id="JH687940">
    <property type="protein sequence ID" value="EJD34525.1"/>
    <property type="molecule type" value="Genomic_DNA"/>
</dbReference>
<dbReference type="KEGG" id="adl:AURDEDRAFT_77726"/>
<dbReference type="AlphaFoldDB" id="J0WPZ9"/>